<dbReference type="InterPro" id="IPR043128">
    <property type="entry name" value="Rev_trsase/Diguanyl_cyclase"/>
</dbReference>
<organism evidence="1 2">
    <name type="scientific">Adineta steineri</name>
    <dbReference type="NCBI Taxonomy" id="433720"/>
    <lineage>
        <taxon>Eukaryota</taxon>
        <taxon>Metazoa</taxon>
        <taxon>Spiralia</taxon>
        <taxon>Gnathifera</taxon>
        <taxon>Rotifera</taxon>
        <taxon>Eurotatoria</taxon>
        <taxon>Bdelloidea</taxon>
        <taxon>Adinetida</taxon>
        <taxon>Adinetidae</taxon>
        <taxon>Adineta</taxon>
    </lineage>
</organism>
<dbReference type="PANTHER" id="PTHR33064">
    <property type="entry name" value="POL PROTEIN"/>
    <property type="match status" value="1"/>
</dbReference>
<dbReference type="InterPro" id="IPR043502">
    <property type="entry name" value="DNA/RNA_pol_sf"/>
</dbReference>
<name>A0A819W062_9BILA</name>
<sequence length="168" mass="19512">MLVNRQIRPSTCPWASPVIIYKKKDGGLRFYSKLDLKSGYFQLPIDENDKEKTAFITQDDEQCIKPTSEVITAIVNLPSTITLKDANEFLGKIKWYHKFIPNFAQVATPLYKVTNKTKPHKHEFFRHIDQQNTFETFKHLLTTSPLFLEYSGVTTSFILTTETSDIRY</sequence>
<dbReference type="Gene3D" id="3.10.10.10">
    <property type="entry name" value="HIV Type 1 Reverse Transcriptase, subunit A, domain 1"/>
    <property type="match status" value="1"/>
</dbReference>
<dbReference type="AlphaFoldDB" id="A0A819W062"/>
<evidence type="ECO:0008006" key="3">
    <source>
        <dbReference type="Google" id="ProtNLM"/>
    </source>
</evidence>
<dbReference type="SUPFAM" id="SSF56672">
    <property type="entry name" value="DNA/RNA polymerases"/>
    <property type="match status" value="1"/>
</dbReference>
<dbReference type="InterPro" id="IPR051320">
    <property type="entry name" value="Viral_Replic_Matur_Polypro"/>
</dbReference>
<dbReference type="Gene3D" id="3.30.70.270">
    <property type="match status" value="1"/>
</dbReference>
<reference evidence="1" key="1">
    <citation type="submission" date="2021-02" db="EMBL/GenBank/DDBJ databases">
        <authorList>
            <person name="Nowell W R."/>
        </authorList>
    </citation>
    <scope>NUCLEOTIDE SEQUENCE</scope>
</reference>
<gene>
    <name evidence="1" type="ORF">OXD698_LOCUS36210</name>
</gene>
<protein>
    <recommendedName>
        <fullName evidence="3">Reverse transcriptase domain-containing protein</fullName>
    </recommendedName>
</protein>
<evidence type="ECO:0000313" key="2">
    <source>
        <dbReference type="Proteomes" id="UP000663844"/>
    </source>
</evidence>
<dbReference type="EMBL" id="CAJOAZ010005878">
    <property type="protein sequence ID" value="CAF4116046.1"/>
    <property type="molecule type" value="Genomic_DNA"/>
</dbReference>
<dbReference type="PANTHER" id="PTHR33064:SF37">
    <property type="entry name" value="RIBONUCLEASE H"/>
    <property type="match status" value="1"/>
</dbReference>
<evidence type="ECO:0000313" key="1">
    <source>
        <dbReference type="EMBL" id="CAF4116046.1"/>
    </source>
</evidence>
<dbReference type="Proteomes" id="UP000663844">
    <property type="component" value="Unassembled WGS sequence"/>
</dbReference>
<accession>A0A819W062</accession>
<proteinExistence type="predicted"/>
<comment type="caution">
    <text evidence="1">The sequence shown here is derived from an EMBL/GenBank/DDBJ whole genome shotgun (WGS) entry which is preliminary data.</text>
</comment>